<dbReference type="OrthoDB" id="1259151at2759"/>
<feature type="compositionally biased region" description="Low complexity" evidence="1">
    <location>
        <begin position="254"/>
        <end position="265"/>
    </location>
</feature>
<dbReference type="SUPFAM" id="SSF50729">
    <property type="entry name" value="PH domain-like"/>
    <property type="match status" value="1"/>
</dbReference>
<evidence type="ECO:0000313" key="3">
    <source>
        <dbReference type="Proteomes" id="UP001140510"/>
    </source>
</evidence>
<feature type="compositionally biased region" description="Pro residues" evidence="1">
    <location>
        <begin position="266"/>
        <end position="276"/>
    </location>
</feature>
<dbReference type="GO" id="GO:0003713">
    <property type="term" value="F:transcription coactivator activity"/>
    <property type="evidence" value="ECO:0007669"/>
    <property type="project" value="InterPro"/>
</dbReference>
<dbReference type="GO" id="GO:0031490">
    <property type="term" value="F:chromatin DNA binding"/>
    <property type="evidence" value="ECO:0007669"/>
    <property type="project" value="TreeGrafter"/>
</dbReference>
<evidence type="ECO:0000313" key="2">
    <source>
        <dbReference type="EMBL" id="KAJ4404732.1"/>
    </source>
</evidence>
<dbReference type="PANTHER" id="PTHR31606">
    <property type="entry name" value="WW DOMAIN BINDING PROTEIN 2, ISOFORM E"/>
    <property type="match status" value="1"/>
</dbReference>
<keyword evidence="3" id="KW-1185">Reference proteome</keyword>
<reference evidence="2" key="1">
    <citation type="submission" date="2022-10" db="EMBL/GenBank/DDBJ databases">
        <title>Tapping the CABI collections for fungal endophytes: first genome assemblies for Collariella, Neodidymelliopsis, Ascochyta clinopodiicola, Didymella pomorum, Didymosphaeria variabile, Neocosmospora piperis and Neocucurbitaria cava.</title>
        <authorList>
            <person name="Hill R."/>
        </authorList>
    </citation>
    <scope>NUCLEOTIDE SEQUENCE</scope>
    <source>
        <strain evidence="2">IMI 355091</strain>
    </source>
</reference>
<gene>
    <name evidence="2" type="ORF">N0V91_005681</name>
</gene>
<dbReference type="Proteomes" id="UP001140510">
    <property type="component" value="Unassembled WGS sequence"/>
</dbReference>
<dbReference type="PANTHER" id="PTHR31606:SF1">
    <property type="entry name" value="WW DOMAIN BINDING PROTEIN 2, ISOFORM E"/>
    <property type="match status" value="1"/>
</dbReference>
<evidence type="ECO:0000256" key="1">
    <source>
        <dbReference type="SAM" id="MobiDB-lite"/>
    </source>
</evidence>
<name>A0A9W9D6G8_9PLEO</name>
<evidence type="ECO:0008006" key="4">
    <source>
        <dbReference type="Google" id="ProtNLM"/>
    </source>
</evidence>
<dbReference type="EMBL" id="JAPEVA010000040">
    <property type="protein sequence ID" value="KAJ4404732.1"/>
    <property type="molecule type" value="Genomic_DNA"/>
</dbReference>
<feature type="region of interest" description="Disordered" evidence="1">
    <location>
        <begin position="215"/>
        <end position="304"/>
    </location>
</feature>
<feature type="compositionally biased region" description="Basic and acidic residues" evidence="1">
    <location>
        <begin position="288"/>
        <end position="304"/>
    </location>
</feature>
<dbReference type="CDD" id="cd13214">
    <property type="entry name" value="PH-GRAM_WBP2"/>
    <property type="match status" value="1"/>
</dbReference>
<comment type="caution">
    <text evidence="2">The sequence shown here is derived from an EMBL/GenBank/DDBJ whole genome shotgun (WGS) entry which is preliminary data.</text>
</comment>
<sequence length="304" mass="33522">MSVNDAKDTQVVSLVLLLPVVIPRKLHLAKMGNMKDLKKSRTDRKRSWVMISESGGYTPLPGETTLYQSPQRTTLSLQSSHRLPPAEAYSQQCKNGVVYLTNRRMIYLPVTPTPTFQSFAVPILNVADSRVTAPWFGANKWEALIHPVVGGGIPPSHSELDCTMEFKEGGAFDFHNTFERLKERLRQTLDVARESGIDETVAAGQVNMEDLPAYEDSRQHARVPEESLSPPASAGLSGPTPLAAATAPPPPGDSPQGSSPLQSPRPFQPPSEPPPGYEEVQRSSIADELERRLSDPHWDEELRR</sequence>
<organism evidence="2 3">
    <name type="scientific">Didymella pomorum</name>
    <dbReference type="NCBI Taxonomy" id="749634"/>
    <lineage>
        <taxon>Eukaryota</taxon>
        <taxon>Fungi</taxon>
        <taxon>Dikarya</taxon>
        <taxon>Ascomycota</taxon>
        <taxon>Pezizomycotina</taxon>
        <taxon>Dothideomycetes</taxon>
        <taxon>Pleosporomycetidae</taxon>
        <taxon>Pleosporales</taxon>
        <taxon>Pleosporineae</taxon>
        <taxon>Didymellaceae</taxon>
        <taxon>Didymella</taxon>
    </lineage>
</organism>
<accession>A0A9W9D6G8</accession>
<dbReference type="GO" id="GO:0005634">
    <property type="term" value="C:nucleus"/>
    <property type="evidence" value="ECO:0007669"/>
    <property type="project" value="TreeGrafter"/>
</dbReference>
<proteinExistence type="predicted"/>
<feature type="compositionally biased region" description="Low complexity" evidence="1">
    <location>
        <begin position="236"/>
        <end position="246"/>
    </location>
</feature>
<protein>
    <recommendedName>
        <fullName evidence="4">WW-domain-binding protein</fullName>
    </recommendedName>
</protein>
<dbReference type="InterPro" id="IPR044852">
    <property type="entry name" value="WBP2-like"/>
</dbReference>
<feature type="compositionally biased region" description="Basic and acidic residues" evidence="1">
    <location>
        <begin position="215"/>
        <end position="225"/>
    </location>
</feature>
<dbReference type="AlphaFoldDB" id="A0A9W9D6G8"/>